<evidence type="ECO:0000313" key="1">
    <source>
        <dbReference type="EMBL" id="CAJ0804020.1"/>
    </source>
</evidence>
<dbReference type="Proteomes" id="UP001189663">
    <property type="component" value="Unassembled WGS sequence"/>
</dbReference>
<comment type="caution">
    <text evidence="1">The sequence shown here is derived from an EMBL/GenBank/DDBJ whole genome shotgun (WGS) entry which is preliminary data.</text>
</comment>
<keyword evidence="2" id="KW-1185">Reference proteome</keyword>
<gene>
    <name evidence="1" type="ORF">LMG18096_04382</name>
</gene>
<sequence>MPPAAARFEIATLPERNDEGVPGPTDYVALIAAIRPQGPDNAIIANQPRIGEAAAVPEAFLRAWLSEAEKDALQRAAAPGGTAYNIRALTSQAAKRAIAVPLNAGEWVLYIEYVAP</sequence>
<organism evidence="1 2">
    <name type="scientific">Ralstonia holmesii</name>
    <dbReference type="NCBI Taxonomy" id="3058602"/>
    <lineage>
        <taxon>Bacteria</taxon>
        <taxon>Pseudomonadati</taxon>
        <taxon>Pseudomonadota</taxon>
        <taxon>Betaproteobacteria</taxon>
        <taxon>Burkholderiales</taxon>
        <taxon>Burkholderiaceae</taxon>
        <taxon>Ralstonia</taxon>
    </lineage>
</organism>
<accession>A0ABC8QI54</accession>
<evidence type="ECO:0000313" key="2">
    <source>
        <dbReference type="Proteomes" id="UP001189663"/>
    </source>
</evidence>
<name>A0ABC8QI54_9RALS</name>
<proteinExistence type="predicted"/>
<protein>
    <submittedName>
        <fullName evidence="1">Uncharacterized protein</fullName>
    </submittedName>
</protein>
<dbReference type="EMBL" id="CATZAT010000014">
    <property type="protein sequence ID" value="CAJ0804020.1"/>
    <property type="molecule type" value="Genomic_DNA"/>
</dbReference>
<reference evidence="1 2" key="1">
    <citation type="submission" date="2023-07" db="EMBL/GenBank/DDBJ databases">
        <authorList>
            <person name="Peeters C."/>
        </authorList>
    </citation>
    <scope>NUCLEOTIDE SEQUENCE [LARGE SCALE GENOMIC DNA]</scope>
    <source>
        <strain evidence="1 2">LMG 18096</strain>
    </source>
</reference>
<dbReference type="AlphaFoldDB" id="A0ABC8QI54"/>